<dbReference type="InterPro" id="IPR036890">
    <property type="entry name" value="HATPase_C_sf"/>
</dbReference>
<dbReference type="InterPro" id="IPR003594">
    <property type="entry name" value="HATPase_dom"/>
</dbReference>
<dbReference type="InterPro" id="IPR011006">
    <property type="entry name" value="CheY-like_superfamily"/>
</dbReference>
<dbReference type="Pfam" id="PF13426">
    <property type="entry name" value="PAS_9"/>
    <property type="match status" value="1"/>
</dbReference>
<dbReference type="PROSITE" id="PS50110">
    <property type="entry name" value="RESPONSE_REGULATORY"/>
    <property type="match status" value="1"/>
</dbReference>
<dbReference type="PRINTS" id="PR00344">
    <property type="entry name" value="BCTRLSENSOR"/>
</dbReference>
<dbReference type="GO" id="GO:0000155">
    <property type="term" value="F:phosphorelay sensor kinase activity"/>
    <property type="evidence" value="ECO:0007669"/>
    <property type="project" value="InterPro"/>
</dbReference>
<keyword evidence="5" id="KW-0472">Membrane</keyword>
<dbReference type="SUPFAM" id="SSF52172">
    <property type="entry name" value="CheY-like"/>
    <property type="match status" value="1"/>
</dbReference>
<dbReference type="CDD" id="cd00082">
    <property type="entry name" value="HisKA"/>
    <property type="match status" value="1"/>
</dbReference>
<dbReference type="InterPro" id="IPR035965">
    <property type="entry name" value="PAS-like_dom_sf"/>
</dbReference>
<keyword evidence="10" id="KW-1185">Reference proteome</keyword>
<feature type="transmembrane region" description="Helical" evidence="5">
    <location>
        <begin position="39"/>
        <end position="60"/>
    </location>
</feature>
<dbReference type="Pfam" id="PF00072">
    <property type="entry name" value="Response_reg"/>
    <property type="match status" value="1"/>
</dbReference>
<dbReference type="EC" id="2.7.13.3" evidence="2"/>
<dbReference type="InterPro" id="IPR036097">
    <property type="entry name" value="HisK_dim/P_sf"/>
</dbReference>
<feature type="domain" description="PAS" evidence="8">
    <location>
        <begin position="88"/>
        <end position="139"/>
    </location>
</feature>
<keyword evidence="5" id="KW-1133">Transmembrane helix</keyword>
<dbReference type="Gene3D" id="3.40.50.2300">
    <property type="match status" value="1"/>
</dbReference>
<evidence type="ECO:0000256" key="2">
    <source>
        <dbReference type="ARBA" id="ARBA00012438"/>
    </source>
</evidence>
<evidence type="ECO:0000256" key="4">
    <source>
        <dbReference type="PROSITE-ProRule" id="PRU00169"/>
    </source>
</evidence>
<feature type="domain" description="Response regulatory" evidence="7">
    <location>
        <begin position="472"/>
        <end position="588"/>
    </location>
</feature>
<comment type="catalytic activity">
    <reaction evidence="1">
        <text>ATP + protein L-histidine = ADP + protein N-phospho-L-histidine.</text>
        <dbReference type="EC" id="2.7.13.3"/>
    </reaction>
</comment>
<dbReference type="PROSITE" id="PS50112">
    <property type="entry name" value="PAS"/>
    <property type="match status" value="1"/>
</dbReference>
<proteinExistence type="predicted"/>
<dbReference type="PANTHER" id="PTHR43065">
    <property type="entry name" value="SENSOR HISTIDINE KINASE"/>
    <property type="match status" value="1"/>
</dbReference>
<dbReference type="NCBIfam" id="TIGR00229">
    <property type="entry name" value="sensory_box"/>
    <property type="match status" value="1"/>
</dbReference>
<organism evidence="9 10">
    <name type="scientific">Bradyrhizobium neotropicale</name>
    <dbReference type="NCBI Taxonomy" id="1497615"/>
    <lineage>
        <taxon>Bacteria</taxon>
        <taxon>Pseudomonadati</taxon>
        <taxon>Pseudomonadota</taxon>
        <taxon>Alphaproteobacteria</taxon>
        <taxon>Hyphomicrobiales</taxon>
        <taxon>Nitrobacteraceae</taxon>
        <taxon>Bradyrhizobium</taxon>
    </lineage>
</organism>
<dbReference type="SUPFAM" id="SSF47384">
    <property type="entry name" value="Homodimeric domain of signal transducing histidine kinase"/>
    <property type="match status" value="1"/>
</dbReference>
<keyword evidence="9" id="KW-0808">Transferase</keyword>
<protein>
    <recommendedName>
        <fullName evidence="2">histidine kinase</fullName>
        <ecNumber evidence="2">2.7.13.3</ecNumber>
    </recommendedName>
</protein>
<evidence type="ECO:0000313" key="9">
    <source>
        <dbReference type="EMBL" id="OAF10874.1"/>
    </source>
</evidence>
<dbReference type="InterPro" id="IPR000014">
    <property type="entry name" value="PAS"/>
</dbReference>
<dbReference type="Proteomes" id="UP000077173">
    <property type="component" value="Unassembled WGS sequence"/>
</dbReference>
<gene>
    <name evidence="9" type="ORF">AXW67_24825</name>
</gene>
<dbReference type="InterPro" id="IPR001789">
    <property type="entry name" value="Sig_transdc_resp-reg_receiver"/>
</dbReference>
<accession>A0A176YT69</accession>
<dbReference type="Pfam" id="PF00512">
    <property type="entry name" value="HisKA"/>
    <property type="match status" value="1"/>
</dbReference>
<keyword evidence="5" id="KW-0812">Transmembrane</keyword>
<evidence type="ECO:0000259" key="7">
    <source>
        <dbReference type="PROSITE" id="PS50110"/>
    </source>
</evidence>
<dbReference type="Gene3D" id="3.30.565.10">
    <property type="entry name" value="Histidine kinase-like ATPase, C-terminal domain"/>
    <property type="match status" value="1"/>
</dbReference>
<dbReference type="SMART" id="SM00388">
    <property type="entry name" value="HisKA"/>
    <property type="match status" value="1"/>
</dbReference>
<reference evidence="9 10" key="1">
    <citation type="submission" date="2016-02" db="EMBL/GenBank/DDBJ databases">
        <title>Draft genome sequence of the strain BR 10247T Bradyrhizobium neotropicale isolated from nodules of Centrolobium paraense.</title>
        <authorList>
            <person name="Simoes-Araujo J.L."/>
            <person name="Barauna A.C."/>
            <person name="Silva K."/>
            <person name="Zilli J.E."/>
        </authorList>
    </citation>
    <scope>NUCLEOTIDE SEQUENCE [LARGE SCALE GENOMIC DNA]</scope>
    <source>
        <strain evidence="9 10">BR 10247</strain>
    </source>
</reference>
<dbReference type="SUPFAM" id="SSF55785">
    <property type="entry name" value="PYP-like sensor domain (PAS domain)"/>
    <property type="match status" value="1"/>
</dbReference>
<evidence type="ECO:0000256" key="1">
    <source>
        <dbReference type="ARBA" id="ARBA00000085"/>
    </source>
</evidence>
<feature type="domain" description="Histidine kinase" evidence="6">
    <location>
        <begin position="229"/>
        <end position="452"/>
    </location>
</feature>
<dbReference type="SUPFAM" id="SSF55874">
    <property type="entry name" value="ATPase domain of HSP90 chaperone/DNA topoisomerase II/histidine kinase"/>
    <property type="match status" value="1"/>
</dbReference>
<dbReference type="Gene3D" id="1.10.287.130">
    <property type="match status" value="1"/>
</dbReference>
<evidence type="ECO:0000256" key="3">
    <source>
        <dbReference type="ARBA" id="ARBA00022553"/>
    </source>
</evidence>
<dbReference type="SMART" id="SM00387">
    <property type="entry name" value="HATPase_c"/>
    <property type="match status" value="1"/>
</dbReference>
<dbReference type="PROSITE" id="PS50109">
    <property type="entry name" value="HIS_KIN"/>
    <property type="match status" value="1"/>
</dbReference>
<evidence type="ECO:0000259" key="6">
    <source>
        <dbReference type="PROSITE" id="PS50109"/>
    </source>
</evidence>
<dbReference type="AlphaFoldDB" id="A0A176YT69"/>
<dbReference type="InterPro" id="IPR004358">
    <property type="entry name" value="Sig_transdc_His_kin-like_C"/>
</dbReference>
<dbReference type="Pfam" id="PF02518">
    <property type="entry name" value="HATPase_c"/>
    <property type="match status" value="1"/>
</dbReference>
<evidence type="ECO:0000259" key="8">
    <source>
        <dbReference type="PROSITE" id="PS50112"/>
    </source>
</evidence>
<name>A0A176YT69_9BRAD</name>
<evidence type="ECO:0000313" key="10">
    <source>
        <dbReference type="Proteomes" id="UP000077173"/>
    </source>
</evidence>
<keyword evidence="9" id="KW-0418">Kinase</keyword>
<sequence length="628" mass="67601">MKLRGVLTLAMALQAVVTAAALLASYALPRTAEPQAFGPAQLIALLASGIIALLLALYCARRIESRQKKLAEWQMAGDTEARRAHAESERQTQAVIATALDAFVQTDENGILVSWSPQAEALSGWTRAEAVGRDVVDLVIAEPLRDAFRLRVKRRMSELSEAPGGMRFEVVMVHRNGDEILVEASSTGLRLDGRYIVNTFARDVTRKRAAEEQLIQAQKMEAVGQLTGGIAHEFNNMLTVITGTIEILAEAVKNDPHLSTITKLISEAADRGAALTSSLLSFARKQSLLPSEIDVNELIEEVARLLLATFDKTIEIAIKLDHEVWPALVDKGQLSSALLNLALNARDAMAGGGKLTITTSNVVFGVRDAAAAGVGYAGDYVEIAITDTGTGIPQSNLGRIFDPFFSTKEVGKGTGLGLSMVFGFVKQSGGGIKVFSEEGRGTTFRIYLPKAETGAHRATGDSAHRMVGGHETVLCVEDDHDVRNYMTLQLRSLGYKVITAANAAEALAIAAEGTPFDLLFTDIVMAGGMNGQELAERLVAARPSLRVLLTSGYAYDSLHAPGRAGHGAPLLTKPYRKAELARMLRRCLDTAVDSVGDPIPLPYSVQPEVDRFLRKQTSDEIGTTRSRK</sequence>
<keyword evidence="3 4" id="KW-0597">Phosphoprotein</keyword>
<evidence type="ECO:0000256" key="5">
    <source>
        <dbReference type="SAM" id="Phobius"/>
    </source>
</evidence>
<dbReference type="Gene3D" id="3.30.450.20">
    <property type="entry name" value="PAS domain"/>
    <property type="match status" value="1"/>
</dbReference>
<dbReference type="InterPro" id="IPR005467">
    <property type="entry name" value="His_kinase_dom"/>
</dbReference>
<feature type="modified residue" description="4-aspartylphosphate" evidence="4">
    <location>
        <position position="522"/>
    </location>
</feature>
<comment type="caution">
    <text evidence="9">The sequence shown here is derived from an EMBL/GenBank/DDBJ whole genome shotgun (WGS) entry which is preliminary data.</text>
</comment>
<dbReference type="SMART" id="SM00448">
    <property type="entry name" value="REC"/>
    <property type="match status" value="1"/>
</dbReference>
<dbReference type="RefSeq" id="WP_063680984.1">
    <property type="nucleotide sequence ID" value="NZ_LSEF01000091.1"/>
</dbReference>
<dbReference type="EMBL" id="LSEF01000091">
    <property type="protein sequence ID" value="OAF10874.1"/>
    <property type="molecule type" value="Genomic_DNA"/>
</dbReference>
<dbReference type="SMART" id="SM00091">
    <property type="entry name" value="PAS"/>
    <property type="match status" value="1"/>
</dbReference>
<dbReference type="CDD" id="cd00130">
    <property type="entry name" value="PAS"/>
    <property type="match status" value="1"/>
</dbReference>
<dbReference type="InterPro" id="IPR003661">
    <property type="entry name" value="HisK_dim/P_dom"/>
</dbReference>
<dbReference type="PANTHER" id="PTHR43065:SF49">
    <property type="entry name" value="HISTIDINE KINASE"/>
    <property type="match status" value="1"/>
</dbReference>